<feature type="compositionally biased region" description="Basic and acidic residues" evidence="1">
    <location>
        <begin position="86"/>
        <end position="101"/>
    </location>
</feature>
<protein>
    <submittedName>
        <fullName evidence="2">Uncharacterized protein</fullName>
    </submittedName>
</protein>
<name>A0AAD7TB99_9TELE</name>
<reference evidence="2" key="1">
    <citation type="journal article" date="2023" name="Science">
        <title>Genome structures resolve the early diversification of teleost fishes.</title>
        <authorList>
            <person name="Parey E."/>
            <person name="Louis A."/>
            <person name="Montfort J."/>
            <person name="Bouchez O."/>
            <person name="Roques C."/>
            <person name="Iampietro C."/>
            <person name="Lluch J."/>
            <person name="Castinel A."/>
            <person name="Donnadieu C."/>
            <person name="Desvignes T."/>
            <person name="Floi Bucao C."/>
            <person name="Jouanno E."/>
            <person name="Wen M."/>
            <person name="Mejri S."/>
            <person name="Dirks R."/>
            <person name="Jansen H."/>
            <person name="Henkel C."/>
            <person name="Chen W.J."/>
            <person name="Zahm M."/>
            <person name="Cabau C."/>
            <person name="Klopp C."/>
            <person name="Thompson A.W."/>
            <person name="Robinson-Rechavi M."/>
            <person name="Braasch I."/>
            <person name="Lecointre G."/>
            <person name="Bobe J."/>
            <person name="Postlethwait J.H."/>
            <person name="Berthelot C."/>
            <person name="Roest Crollius H."/>
            <person name="Guiguen Y."/>
        </authorList>
    </citation>
    <scope>NUCLEOTIDE SEQUENCE</scope>
    <source>
        <strain evidence="2">NC1722</strain>
    </source>
</reference>
<sequence length="107" mass="11230">MERLPPHKSPTPGGVWTMPIVSSILSTAQLSRKTGGEASSRSIPPLRFSCSPDRGLFLTGLVTQSAAPCPVDSKEPTHSTGVARSNVERRATTSIDGDRGTSPDSPT</sequence>
<dbReference type="Proteomes" id="UP001221898">
    <property type="component" value="Unassembled WGS sequence"/>
</dbReference>
<keyword evidence="3" id="KW-1185">Reference proteome</keyword>
<proteinExistence type="predicted"/>
<accession>A0AAD7TB99</accession>
<comment type="caution">
    <text evidence="2">The sequence shown here is derived from an EMBL/GenBank/DDBJ whole genome shotgun (WGS) entry which is preliminary data.</text>
</comment>
<gene>
    <name evidence="2" type="ORF">AAFF_G00328390</name>
</gene>
<evidence type="ECO:0000313" key="2">
    <source>
        <dbReference type="EMBL" id="KAJ8416961.1"/>
    </source>
</evidence>
<dbReference type="EMBL" id="JAINUG010000005">
    <property type="protein sequence ID" value="KAJ8416961.1"/>
    <property type="molecule type" value="Genomic_DNA"/>
</dbReference>
<evidence type="ECO:0000256" key="1">
    <source>
        <dbReference type="SAM" id="MobiDB-lite"/>
    </source>
</evidence>
<feature type="region of interest" description="Disordered" evidence="1">
    <location>
        <begin position="67"/>
        <end position="107"/>
    </location>
</feature>
<evidence type="ECO:0000313" key="3">
    <source>
        <dbReference type="Proteomes" id="UP001221898"/>
    </source>
</evidence>
<dbReference type="AlphaFoldDB" id="A0AAD7TB99"/>
<organism evidence="2 3">
    <name type="scientific">Aldrovandia affinis</name>
    <dbReference type="NCBI Taxonomy" id="143900"/>
    <lineage>
        <taxon>Eukaryota</taxon>
        <taxon>Metazoa</taxon>
        <taxon>Chordata</taxon>
        <taxon>Craniata</taxon>
        <taxon>Vertebrata</taxon>
        <taxon>Euteleostomi</taxon>
        <taxon>Actinopterygii</taxon>
        <taxon>Neopterygii</taxon>
        <taxon>Teleostei</taxon>
        <taxon>Notacanthiformes</taxon>
        <taxon>Halosauridae</taxon>
        <taxon>Aldrovandia</taxon>
    </lineage>
</organism>